<sequence>MFDPLEHPGIPVDHHGRHWHEFDVEPLDTRATDPFTLRRISVMAAVEANAEHFDRQFANRVQDADARRSVNRLGDATAARRRHIAAVRAPVRGAAEYAINRERAAFDTAGWAARNEREPDRSWAYRQRAWQHLERLRRSAESGDRAHLPWASQVADEVDGLWPPRTTAPPRSWTYSAPVTQPLSLLHDWMVHAGDRRAAGYRPEARGGGWEALVVHESASCYLYYAFMAEEDDPRLRPMWELHLQMQLAHLHAASDLLRRYSDRDSHEVIGEGLPEPVTLRTDRPLVWVHEPDRPKRNRKPPDSGPDVLELLTAQHARTSRLFSRAGSTGDGAHMAFGDLARLIAVHEIAEEQMIHPLVRRLRPDDQLADRLLDEERRISDALSDAVRAAAHGHLDDTVGGLRDMVTAHSRREEHDEFPRLRRSVPVQERREMGRAVRAAEAAAAADAGPRDPARAVAQAADRVRDALADLT</sequence>
<evidence type="ECO:0000313" key="4">
    <source>
        <dbReference type="Proteomes" id="UP000292564"/>
    </source>
</evidence>
<dbReference type="OrthoDB" id="1836949at2"/>
<dbReference type="Proteomes" id="UP000292564">
    <property type="component" value="Unassembled WGS sequence"/>
</dbReference>
<proteinExistence type="predicted"/>
<protein>
    <recommendedName>
        <fullName evidence="2">Hemerythrin-like domain-containing protein</fullName>
    </recommendedName>
</protein>
<comment type="caution">
    <text evidence="3">The sequence shown here is derived from an EMBL/GenBank/DDBJ whole genome shotgun (WGS) entry which is preliminary data.</text>
</comment>
<dbReference type="PANTHER" id="PTHR35585">
    <property type="entry name" value="HHE DOMAIN PROTEIN (AFU_ORTHOLOGUE AFUA_4G00730)"/>
    <property type="match status" value="1"/>
</dbReference>
<dbReference type="RefSeq" id="WP_130511962.1">
    <property type="nucleotide sequence ID" value="NZ_SHKY01000001.1"/>
</dbReference>
<evidence type="ECO:0000256" key="1">
    <source>
        <dbReference type="SAM" id="MobiDB-lite"/>
    </source>
</evidence>
<dbReference type="InterPro" id="IPR012312">
    <property type="entry name" value="Hemerythrin-like"/>
</dbReference>
<feature type="region of interest" description="Disordered" evidence="1">
    <location>
        <begin position="433"/>
        <end position="458"/>
    </location>
</feature>
<feature type="domain" description="Hemerythrin-like" evidence="2">
    <location>
        <begin position="308"/>
        <end position="421"/>
    </location>
</feature>
<dbReference type="AlphaFoldDB" id="A0A4Q7ZQT8"/>
<feature type="compositionally biased region" description="Low complexity" evidence="1">
    <location>
        <begin position="436"/>
        <end position="448"/>
    </location>
</feature>
<organism evidence="3 4">
    <name type="scientific">Krasilnikovia cinnamomea</name>
    <dbReference type="NCBI Taxonomy" id="349313"/>
    <lineage>
        <taxon>Bacteria</taxon>
        <taxon>Bacillati</taxon>
        <taxon>Actinomycetota</taxon>
        <taxon>Actinomycetes</taxon>
        <taxon>Micromonosporales</taxon>
        <taxon>Micromonosporaceae</taxon>
        <taxon>Krasilnikovia</taxon>
    </lineage>
</organism>
<evidence type="ECO:0000313" key="3">
    <source>
        <dbReference type="EMBL" id="RZU53477.1"/>
    </source>
</evidence>
<name>A0A4Q7ZQT8_9ACTN</name>
<dbReference type="EMBL" id="SHKY01000001">
    <property type="protein sequence ID" value="RZU53477.1"/>
    <property type="molecule type" value="Genomic_DNA"/>
</dbReference>
<evidence type="ECO:0000259" key="2">
    <source>
        <dbReference type="Pfam" id="PF01814"/>
    </source>
</evidence>
<accession>A0A4Q7ZQT8</accession>
<dbReference type="Gene3D" id="1.20.120.520">
    <property type="entry name" value="nmb1532 protein domain like"/>
    <property type="match status" value="1"/>
</dbReference>
<dbReference type="Pfam" id="PF01814">
    <property type="entry name" value="Hemerythrin"/>
    <property type="match status" value="1"/>
</dbReference>
<gene>
    <name evidence="3" type="ORF">EV385_5406</name>
</gene>
<keyword evidence="4" id="KW-1185">Reference proteome</keyword>
<reference evidence="3 4" key="1">
    <citation type="submission" date="2019-02" db="EMBL/GenBank/DDBJ databases">
        <title>Sequencing the genomes of 1000 actinobacteria strains.</title>
        <authorList>
            <person name="Klenk H.-P."/>
        </authorList>
    </citation>
    <scope>NUCLEOTIDE SEQUENCE [LARGE SCALE GENOMIC DNA]</scope>
    <source>
        <strain evidence="3 4">DSM 45162</strain>
    </source>
</reference>
<dbReference type="PANTHER" id="PTHR35585:SF1">
    <property type="entry name" value="HHE DOMAIN PROTEIN (AFU_ORTHOLOGUE AFUA_4G00730)"/>
    <property type="match status" value="1"/>
</dbReference>